<evidence type="ECO:0000313" key="1">
    <source>
        <dbReference type="EMBL" id="KUH39066.1"/>
    </source>
</evidence>
<name>A0A117IWB7_9ACTN</name>
<organism evidence="1 2">
    <name type="scientific">Streptomyces kanasensis</name>
    <dbReference type="NCBI Taxonomy" id="936756"/>
    <lineage>
        <taxon>Bacteria</taxon>
        <taxon>Bacillati</taxon>
        <taxon>Actinomycetota</taxon>
        <taxon>Actinomycetes</taxon>
        <taxon>Kitasatosporales</taxon>
        <taxon>Streptomycetaceae</taxon>
        <taxon>Streptomyces</taxon>
    </lineage>
</organism>
<dbReference type="OrthoDB" id="4319030at2"/>
<sequence length="74" mass="7904">MSSWRPEPEPERAAPVTRAPEITTTACRECGAQVAGLNGRYACGVCGWVNPWWEGSNTLPAAEEDPDYPGTAPA</sequence>
<reference evidence="1 2" key="1">
    <citation type="submission" date="2015-11" db="EMBL/GenBank/DDBJ databases">
        <title>Genome-wide analysis reveals the secondary metabolome in Streptomyces kanasensis ZX01.</title>
        <authorList>
            <person name="Zhang G."/>
            <person name="Han L."/>
            <person name="Feng J."/>
            <person name="Zhang X."/>
        </authorList>
    </citation>
    <scope>NUCLEOTIDE SEQUENCE [LARGE SCALE GENOMIC DNA]</scope>
    <source>
        <strain evidence="1 2">ZX01</strain>
    </source>
</reference>
<gene>
    <name evidence="1" type="ORF">ATE80_09435</name>
</gene>
<evidence type="ECO:0000313" key="2">
    <source>
        <dbReference type="Proteomes" id="UP000054011"/>
    </source>
</evidence>
<proteinExistence type="predicted"/>
<accession>A0A117IWB7</accession>
<dbReference type="Proteomes" id="UP000054011">
    <property type="component" value="Unassembled WGS sequence"/>
</dbReference>
<comment type="caution">
    <text evidence="1">The sequence shown here is derived from an EMBL/GenBank/DDBJ whole genome shotgun (WGS) entry which is preliminary data.</text>
</comment>
<dbReference type="EMBL" id="LNSV01000017">
    <property type="protein sequence ID" value="KUH39066.1"/>
    <property type="molecule type" value="Genomic_DNA"/>
</dbReference>
<keyword evidence="2" id="KW-1185">Reference proteome</keyword>
<protein>
    <submittedName>
        <fullName evidence="1">Uncharacterized protein</fullName>
    </submittedName>
</protein>
<dbReference type="AlphaFoldDB" id="A0A117IWB7"/>